<evidence type="ECO:0000313" key="3">
    <source>
        <dbReference type="Proteomes" id="UP000266723"/>
    </source>
</evidence>
<dbReference type="Proteomes" id="UP000266723">
    <property type="component" value="Unassembled WGS sequence"/>
</dbReference>
<dbReference type="EMBL" id="QGKV02002055">
    <property type="protein sequence ID" value="KAF3497547.1"/>
    <property type="molecule type" value="Genomic_DNA"/>
</dbReference>
<protein>
    <submittedName>
        <fullName evidence="2">Uncharacterized protein</fullName>
    </submittedName>
</protein>
<feature type="region of interest" description="Disordered" evidence="1">
    <location>
        <begin position="1"/>
        <end position="31"/>
    </location>
</feature>
<comment type="caution">
    <text evidence="2">The sequence shown here is derived from an EMBL/GenBank/DDBJ whole genome shotgun (WGS) entry which is preliminary data.</text>
</comment>
<keyword evidence="3" id="KW-1185">Reference proteome</keyword>
<accession>A0ABQ7AI29</accession>
<evidence type="ECO:0000313" key="2">
    <source>
        <dbReference type="EMBL" id="KAF3497547.1"/>
    </source>
</evidence>
<evidence type="ECO:0000256" key="1">
    <source>
        <dbReference type="SAM" id="MobiDB-lite"/>
    </source>
</evidence>
<gene>
    <name evidence="2" type="ORF">DY000_02052078</name>
</gene>
<reference evidence="2 3" key="1">
    <citation type="journal article" date="2020" name="BMC Genomics">
        <title>Intraspecific diversification of the crop wild relative Brassica cretica Lam. using demographic model selection.</title>
        <authorList>
            <person name="Kioukis A."/>
            <person name="Michalopoulou V.A."/>
            <person name="Briers L."/>
            <person name="Pirintsos S."/>
            <person name="Studholme D.J."/>
            <person name="Pavlidis P."/>
            <person name="Sarris P.F."/>
        </authorList>
    </citation>
    <scope>NUCLEOTIDE SEQUENCE [LARGE SCALE GENOMIC DNA]</scope>
    <source>
        <strain evidence="3">cv. PFS-1207/04</strain>
    </source>
</reference>
<sequence>MKFALTKERNPQSKIEKENRSRTRPGETLIETEPEELRWKADKGGEKIATSQRRKPATTENHCFLETTICSID</sequence>
<name>A0ABQ7AI29_BRACR</name>
<feature type="compositionally biased region" description="Basic and acidic residues" evidence="1">
    <location>
        <begin position="1"/>
        <end position="25"/>
    </location>
</feature>
<organism evidence="2 3">
    <name type="scientific">Brassica cretica</name>
    <name type="common">Mustard</name>
    <dbReference type="NCBI Taxonomy" id="69181"/>
    <lineage>
        <taxon>Eukaryota</taxon>
        <taxon>Viridiplantae</taxon>
        <taxon>Streptophyta</taxon>
        <taxon>Embryophyta</taxon>
        <taxon>Tracheophyta</taxon>
        <taxon>Spermatophyta</taxon>
        <taxon>Magnoliopsida</taxon>
        <taxon>eudicotyledons</taxon>
        <taxon>Gunneridae</taxon>
        <taxon>Pentapetalae</taxon>
        <taxon>rosids</taxon>
        <taxon>malvids</taxon>
        <taxon>Brassicales</taxon>
        <taxon>Brassicaceae</taxon>
        <taxon>Brassiceae</taxon>
        <taxon>Brassica</taxon>
    </lineage>
</organism>
<proteinExistence type="predicted"/>